<evidence type="ECO:0000256" key="3">
    <source>
        <dbReference type="ARBA" id="ARBA00005819"/>
    </source>
</evidence>
<feature type="compositionally biased region" description="Low complexity" evidence="11">
    <location>
        <begin position="557"/>
        <end position="566"/>
    </location>
</feature>
<evidence type="ECO:0000259" key="13">
    <source>
        <dbReference type="PROSITE" id="PS50110"/>
    </source>
</evidence>
<reference evidence="15 16" key="1">
    <citation type="journal article" date="2018" name="Evol. Lett.">
        <title>Horizontal gene cluster transfer increased hallucinogenic mushroom diversity.</title>
        <authorList>
            <person name="Reynolds H.T."/>
            <person name="Vijayakumar V."/>
            <person name="Gluck-Thaler E."/>
            <person name="Korotkin H.B."/>
            <person name="Matheny P.B."/>
            <person name="Slot J.C."/>
        </authorList>
    </citation>
    <scope>NUCLEOTIDE SEQUENCE [LARGE SCALE GENOMIC DNA]</scope>
    <source>
        <strain evidence="15 16">SRW20</strain>
    </source>
</reference>
<feature type="region of interest" description="Disordered" evidence="11">
    <location>
        <begin position="1"/>
        <end position="84"/>
    </location>
</feature>
<evidence type="ECO:0000313" key="15">
    <source>
        <dbReference type="EMBL" id="PPQ76218.1"/>
    </source>
</evidence>
<feature type="modified residue" description="4-aspartylphosphate" evidence="9">
    <location>
        <position position="2262"/>
    </location>
</feature>
<dbReference type="GO" id="GO:0016070">
    <property type="term" value="P:RNA metabolic process"/>
    <property type="evidence" value="ECO:0007669"/>
    <property type="project" value="UniProtKB-ARBA"/>
</dbReference>
<evidence type="ECO:0000256" key="10">
    <source>
        <dbReference type="PROSITE-ProRule" id="PRU00176"/>
    </source>
</evidence>
<dbReference type="STRING" id="231916.A0A409WCJ3"/>
<evidence type="ECO:0000256" key="11">
    <source>
        <dbReference type="SAM" id="MobiDB-lite"/>
    </source>
</evidence>
<feature type="compositionally biased region" description="Basic and acidic residues" evidence="11">
    <location>
        <begin position="7"/>
        <end position="17"/>
    </location>
</feature>
<dbReference type="CDD" id="cd17546">
    <property type="entry name" value="REC_hyHK_CKI1_RcsC-like"/>
    <property type="match status" value="1"/>
</dbReference>
<keyword evidence="16" id="KW-1185">Reference proteome</keyword>
<feature type="compositionally biased region" description="Basic and acidic residues" evidence="11">
    <location>
        <begin position="378"/>
        <end position="397"/>
    </location>
</feature>
<dbReference type="InterPro" id="IPR035979">
    <property type="entry name" value="RBD_domain_sf"/>
</dbReference>
<feature type="compositionally biased region" description="Basic and acidic residues" evidence="11">
    <location>
        <begin position="603"/>
        <end position="614"/>
    </location>
</feature>
<dbReference type="InterPro" id="IPR000504">
    <property type="entry name" value="RRM_dom"/>
</dbReference>
<feature type="compositionally biased region" description="Polar residues" evidence="11">
    <location>
        <begin position="2047"/>
        <end position="2057"/>
    </location>
</feature>
<gene>
    <name evidence="15" type="ORF">CVT26_008387</name>
</gene>
<dbReference type="PANTHER" id="PTHR13165">
    <property type="entry name" value="ARSENITE-RESISTANCE PROTEIN 2"/>
    <property type="match status" value="1"/>
</dbReference>
<dbReference type="SUPFAM" id="SSF54928">
    <property type="entry name" value="RNA-binding domain, RBD"/>
    <property type="match status" value="1"/>
</dbReference>
<dbReference type="PROSITE" id="PS50102">
    <property type="entry name" value="RRM"/>
    <property type="match status" value="1"/>
</dbReference>
<feature type="compositionally biased region" description="Acidic residues" evidence="11">
    <location>
        <begin position="34"/>
        <end position="70"/>
    </location>
</feature>
<dbReference type="SUPFAM" id="SSF52172">
    <property type="entry name" value="CheY-like"/>
    <property type="match status" value="1"/>
</dbReference>
<dbReference type="Pfam" id="PF00072">
    <property type="entry name" value="Response_reg"/>
    <property type="match status" value="1"/>
</dbReference>
<dbReference type="InterPro" id="IPR034353">
    <property type="entry name" value="ABT1/ESF2_RRM"/>
</dbReference>
<name>A0A409WCJ3_9AGAR</name>
<sequence>MPTKIQGNEKAKSKEYIPEDTPEAGPSRIRSDSPEAEVEDGLEEDGEGDEGSVDEGDEGSDEEEGSDDGFVDGMDPEGFVGGKKLKPLSPEALAEFRAAQDRAGVIYISRIPPGMRPAKVRHLMSAFGEVGRVYLQQEDPKRAYLRKKFTATKKANYTEGWVEFKDKKIARSVAEMLNAQPIGGKKGSRWRDDIWTMKYLPKFKWYMLTEQIAHEAAVHRAKLRVELSQSKAEQQEYLKNVELAKVLEKRAAKKKEKGEEFELKPNYQPKKRKHEEEKEDKRKKPKEDVQLDSMSSSWSSSYPPPSRRSRSRSPRGYPPRPPYPDTYPDYRPDWDGYDRDRWAYERDRPPYDYRRGRSRSPSTTDEAGRKRRRSMSPYDRDRYDPRPRYSDDYDAHSRHGYTSPRRHPSAYPPSRRAPPDPHTFDYPASLKQYADWFRYYYPAQAAEEDNADKAAEQEAGDGSKPRNGIKARWEKYKKDFAAQQLQTMFDHHRKSPWFAEKYDPAPEFVNLRMRVRKEGWRGRVDAFLSDLESGTFDPDLREPEAEPSSPVKEKANGDAATDGNAAAEEENKPSGEDDMQFNDVDDEAGDHDTSRADINGKSSTDRKRVDRGEEVSVPTEGNQVMIRTIPPDIGRVKLEENISKIPGFVYLALGDPMQKRNYYRAGWIKFREDADMTAIMAELAEKKIEGFKLHVTHNVRPFVNRIRYTPEVASRPDRLEKDLENARTLATILEEEAARLRAFKPPPPPAPSANGEGEGEASKTEEQDANMAPQEEDTEEPEPKESGSAAVERRVEKIMSDMRDQGLIDVNDEKAYNAKKTVVALDLYLAYLRAAFHTCYYCAVVTDHIEELQRKCVKHERKPLSKMLLEELKAAEAEKEKKEGEEGKEMSVDAGEDKSKVKEKENGKSKHDSRDWKRNDERWLEWLDSKIALLINRDGVDPRVYGGKSYEEYVPRPYILPFSRLRLTCNRELSKTVEPYVKQEDEGKFRCKTCQKLFKATSFVEKHIANKHPELVKNLEEQLPYFNNFALDPHRIQPFAHPPALIGTGGQIAPPQAFGLQGPLPGSGDYGRGGPYYGGAPMPFPNGGFPTYYPWDMAMYASGRRDGGGRQLSDRITGYVGESTAIPAGAGLPPKPTPAALDTALVSGNSSMRRNSRNTGSQPTGPPPPPPPDAKEDPRAAGGKRVSYHDMDLVAEGDVELISRRLSTFRNVACNDSKARQQVLPSTPMTAPKLPAVRLTPEGECVIQEGVSLDLPPNNKFSVSYAPSASRRNSVIDSSQPHLYQDSRLPSPGDDGAGVSSIAEEGGIGEEDIMPPLPLSRQASSSAGLPSPTSPTQTHSRMKSFPDAVVAPFITRTRSMPLPSQLSQLQHPHRPSPSGPSFSTSQVPSAESNQVREVSMELADSIQLVIQTMLQISPPQVLDPAKEQFSACALSVPTSSMSAMFTAMKNINYISANMSSFCEIPTPRIEEGPSTTLTPKAIAQERNTHMEFDIGEMLQCIGDTLSGAAAQAGVDLVLYHGDVGLKHVFVSGDESGISFALSHIVRQVLGTAERGDSIELGLLVNAAAGAHSGSSTDTLDGTSPIDDGTSSNGPVRVKIRVSHKFAASENGHGTDRPKDVVTTEIRPQPSFSALLLRRILKQIEGTLVTDLPPPESFANGRTCDLELVLDRVDVPPESSAHEELQGDVAQEEPTIERLSAFGETLKGKKVTLYANAKGSFAQHLTSYLTAWGMDVNHVSPDGQGEGITEQLTSMQDEARQSPFNPLLGTYTGGDPSVTAQKQPETRPTLPGSPNFIFIDDDVDILKDRLQALRFELQPQFNTVRKRPSLSAHHRPRSSPQIARILGINNLTRPSPVVIMHFTSLANYKVAKDAMQSIMASYASTSTPLPEVMIIPKPAGPRRFLTALYTAVTKPVVDPWFTPIATSPMSPGVPHSQNSFFGSPISEHEGPIIPSNESQGGPSQATSPVVKNGSRPSGTRSNSDRSTRSTETTANLSSVLPPSPLALPDNVEYFSAAAERLGASPSSGLVIQSPDGQTAGIYFHPRSKNPSKNASSQSMERDRGQLGLPSPRRGLTPRIPSGSKKDGGVSFASLHEVTAQNEKATSPQPPPGPSPTASFSAPSMAAISGLPGQADEESPVASSSTTIPAPVSRKASEDGRKAATPAGSPATETTGTPSLRRGKRERTESKDGSSSSAKKSKSATGSDNVVPPISVLIVDDNPINQTILSTFMRRKKIKYDLASNGQEAVQKWRTGGFHLILMDIQMPVMDGIQATKEIRRLEKANATAGFPPLSPASTDDGPTLFEKSIPSAASSTTSESRSLNSPYRSSVIIVALTASSLQSDRVAALAAGCNDFLTKPVSLLWLNNKIIEWGSIKALQMWADIRQDGVKTITNGQAAQARNVAERLHVPVQRGRASPSTSSPRKPTSALEDNAAALALASPAGALANFASEPRSASTSTSRDASRSQSLDAATIREALDNHPLKRKSLEDGQYYLFDSPLLGRLAKRLRSRLADGATT</sequence>
<feature type="compositionally biased region" description="Acidic residues" evidence="11">
    <location>
        <begin position="576"/>
        <end position="589"/>
    </location>
</feature>
<organism evidence="15 16">
    <name type="scientific">Gymnopilus dilepis</name>
    <dbReference type="NCBI Taxonomy" id="231916"/>
    <lineage>
        <taxon>Eukaryota</taxon>
        <taxon>Fungi</taxon>
        <taxon>Dikarya</taxon>
        <taxon>Basidiomycota</taxon>
        <taxon>Agaricomycotina</taxon>
        <taxon>Agaricomycetes</taxon>
        <taxon>Agaricomycetidae</taxon>
        <taxon>Agaricales</taxon>
        <taxon>Agaricineae</taxon>
        <taxon>Hymenogastraceae</taxon>
        <taxon>Gymnopilus</taxon>
    </lineage>
</organism>
<feature type="compositionally biased region" description="Low complexity" evidence="11">
    <location>
        <begin position="1988"/>
        <end position="1999"/>
    </location>
</feature>
<evidence type="ECO:0000256" key="6">
    <source>
        <dbReference type="ARBA" id="ARBA00023242"/>
    </source>
</evidence>
<feature type="compositionally biased region" description="Polar residues" evidence="11">
    <location>
        <begin position="1264"/>
        <end position="1282"/>
    </location>
</feature>
<dbReference type="PANTHER" id="PTHR13165:SF0">
    <property type="entry name" value="SERRATE RNA EFFECTOR MOLECULE HOMOLOG"/>
    <property type="match status" value="1"/>
</dbReference>
<comment type="similarity">
    <text evidence="3">Belongs to the ESF2/ABP1 family.</text>
</comment>
<dbReference type="Gene3D" id="3.30.70.330">
    <property type="match status" value="1"/>
</dbReference>
<feature type="region of interest" description="Disordered" evidence="11">
    <location>
        <begin position="1771"/>
        <end position="1792"/>
    </location>
</feature>
<evidence type="ECO:0000259" key="14">
    <source>
        <dbReference type="PROSITE" id="PS50157"/>
    </source>
</evidence>
<feature type="compositionally biased region" description="Polar residues" evidence="11">
    <location>
        <begin position="2025"/>
        <end position="2035"/>
    </location>
</feature>
<keyword evidence="8" id="KW-0862">Zinc</keyword>
<dbReference type="InterPro" id="IPR039727">
    <property type="entry name" value="SE/Ars2"/>
</dbReference>
<comment type="subcellular location">
    <subcellularLocation>
        <location evidence="1">Nucleus</location>
        <location evidence="1">Nucleolus</location>
    </subcellularLocation>
</comment>
<feature type="region of interest" description="Disordered" evidence="11">
    <location>
        <begin position="1364"/>
        <end position="1396"/>
    </location>
</feature>
<dbReference type="FunFam" id="3.40.50.2300:FF:000146">
    <property type="entry name" value="Putative two-component response regulator SSK1p"/>
    <property type="match status" value="1"/>
</dbReference>
<proteinExistence type="inferred from homology"/>
<dbReference type="SMART" id="SM00448">
    <property type="entry name" value="REC"/>
    <property type="match status" value="1"/>
</dbReference>
<dbReference type="Pfam" id="PF04959">
    <property type="entry name" value="ARS2"/>
    <property type="match status" value="1"/>
</dbReference>
<dbReference type="InterPro" id="IPR011006">
    <property type="entry name" value="CheY-like_superfamily"/>
</dbReference>
<feature type="compositionally biased region" description="Low complexity" evidence="11">
    <location>
        <begin position="292"/>
        <end position="301"/>
    </location>
</feature>
<evidence type="ECO:0000259" key="12">
    <source>
        <dbReference type="PROSITE" id="PS50102"/>
    </source>
</evidence>
<feature type="compositionally biased region" description="Low complexity" evidence="11">
    <location>
        <begin position="2415"/>
        <end position="2429"/>
    </location>
</feature>
<dbReference type="InterPro" id="IPR007042">
    <property type="entry name" value="SERRATE/Ars2_C"/>
</dbReference>
<dbReference type="InterPro" id="IPR001789">
    <property type="entry name" value="Sig_transdc_resp-reg_receiver"/>
</dbReference>
<dbReference type="GO" id="GO:0016604">
    <property type="term" value="C:nuclear body"/>
    <property type="evidence" value="ECO:0007669"/>
    <property type="project" value="TreeGrafter"/>
</dbReference>
<dbReference type="InParanoid" id="A0A409WCJ3"/>
<dbReference type="GO" id="GO:0005730">
    <property type="term" value="C:nucleolus"/>
    <property type="evidence" value="ECO:0007669"/>
    <property type="project" value="UniProtKB-SubCell"/>
</dbReference>
<dbReference type="Pfam" id="PF12066">
    <property type="entry name" value="SERRATE_Ars2_N"/>
    <property type="match status" value="1"/>
</dbReference>
<feature type="compositionally biased region" description="Basic and acidic residues" evidence="11">
    <location>
        <begin position="274"/>
        <end position="289"/>
    </location>
</feature>
<feature type="compositionally biased region" description="Low complexity" evidence="11">
    <location>
        <begin position="2114"/>
        <end position="2125"/>
    </location>
</feature>
<dbReference type="CDD" id="cd12263">
    <property type="entry name" value="RRM_ABT1_like"/>
    <property type="match status" value="1"/>
</dbReference>
<feature type="region of interest" description="Disordered" evidence="11">
    <location>
        <begin position="448"/>
        <end position="471"/>
    </location>
</feature>
<feature type="region of interest" description="Disordered" evidence="11">
    <location>
        <begin position="1573"/>
        <end position="1593"/>
    </location>
</feature>
<feature type="region of interest" description="Disordered" evidence="11">
    <location>
        <begin position="2409"/>
        <end position="2429"/>
    </location>
</feature>
<evidence type="ECO:0000313" key="16">
    <source>
        <dbReference type="Proteomes" id="UP000284706"/>
    </source>
</evidence>
<dbReference type="GO" id="GO:0000156">
    <property type="term" value="F:phosphorelay response regulator activity"/>
    <property type="evidence" value="ECO:0007669"/>
    <property type="project" value="UniProtKB-ARBA"/>
</dbReference>
<feature type="region of interest" description="Disordered" evidence="11">
    <location>
        <begin position="2025"/>
        <end position="2208"/>
    </location>
</feature>
<evidence type="ECO:0000256" key="1">
    <source>
        <dbReference type="ARBA" id="ARBA00004604"/>
    </source>
</evidence>
<feature type="compositionally biased region" description="Polar residues" evidence="11">
    <location>
        <begin position="1379"/>
        <end position="1396"/>
    </location>
</feature>
<feature type="compositionally biased region" description="Basic and acidic residues" evidence="11">
    <location>
        <begin position="781"/>
        <end position="790"/>
    </location>
</feature>
<keyword evidence="5" id="KW-0902">Two-component regulatory system</keyword>
<accession>A0A409WCJ3</accession>
<feature type="region of interest" description="Disordered" evidence="11">
    <location>
        <begin position="254"/>
        <end position="426"/>
    </location>
</feature>
<dbReference type="GO" id="GO:0008270">
    <property type="term" value="F:zinc ion binding"/>
    <property type="evidence" value="ECO:0007669"/>
    <property type="project" value="UniProtKB-KW"/>
</dbReference>
<keyword evidence="8" id="KW-0863">Zinc-finger</keyword>
<feature type="region of interest" description="Disordered" evidence="11">
    <location>
        <begin position="2450"/>
        <end position="2472"/>
    </location>
</feature>
<evidence type="ECO:0000256" key="9">
    <source>
        <dbReference type="PROSITE-ProRule" id="PRU00169"/>
    </source>
</evidence>
<evidence type="ECO:0000256" key="8">
    <source>
        <dbReference type="PROSITE-ProRule" id="PRU00042"/>
    </source>
</evidence>
<feature type="compositionally biased region" description="Low complexity" evidence="11">
    <location>
        <begin position="2307"/>
        <end position="2322"/>
    </location>
</feature>
<dbReference type="InterPro" id="IPR021933">
    <property type="entry name" value="SERRATE/Ars2_N"/>
</dbReference>
<feature type="compositionally biased region" description="Basic and acidic residues" evidence="11">
    <location>
        <begin position="328"/>
        <end position="355"/>
    </location>
</feature>
<feature type="compositionally biased region" description="Low complexity" evidence="11">
    <location>
        <begin position="2191"/>
        <end position="2206"/>
    </location>
</feature>
<feature type="domain" description="C2H2-type" evidence="14">
    <location>
        <begin position="989"/>
        <end position="1012"/>
    </location>
</feature>
<comment type="similarity">
    <text evidence="2">Belongs to the ARS2 family.</text>
</comment>
<dbReference type="OrthoDB" id="21225at2759"/>
<feature type="compositionally biased region" description="Basic and acidic residues" evidence="11">
    <location>
        <begin position="254"/>
        <end position="263"/>
    </location>
</feature>
<protein>
    <recommendedName>
        <fullName evidence="7">18S rRNA factor 2</fullName>
    </recommendedName>
</protein>
<dbReference type="PROSITE" id="PS00028">
    <property type="entry name" value="ZINC_FINGER_C2H2_1"/>
    <property type="match status" value="1"/>
</dbReference>
<dbReference type="Gene3D" id="3.40.50.2300">
    <property type="match status" value="1"/>
</dbReference>
<comment type="caution">
    <text evidence="15">The sequence shown here is derived from an EMBL/GenBank/DDBJ whole genome shotgun (WGS) entry which is preliminary data.</text>
</comment>
<feature type="region of interest" description="Disordered" evidence="11">
    <location>
        <begin position="2288"/>
        <end position="2322"/>
    </location>
</feature>
<dbReference type="GO" id="GO:0031047">
    <property type="term" value="P:regulatory ncRNA-mediated gene silencing"/>
    <property type="evidence" value="ECO:0007669"/>
    <property type="project" value="UniProtKB-ARBA"/>
</dbReference>
<feature type="region of interest" description="Disordered" evidence="11">
    <location>
        <begin position="878"/>
        <end position="914"/>
    </location>
</feature>
<evidence type="ECO:0000256" key="7">
    <source>
        <dbReference type="ARBA" id="ARBA00032634"/>
    </source>
</evidence>
<dbReference type="PROSITE" id="PS50110">
    <property type="entry name" value="RESPONSE_REGULATORY"/>
    <property type="match status" value="1"/>
</dbReference>
<dbReference type="PROSITE" id="PS50157">
    <property type="entry name" value="ZINC_FINGER_C2H2_2"/>
    <property type="match status" value="1"/>
</dbReference>
<feature type="compositionally biased region" description="Polar residues" evidence="11">
    <location>
        <begin position="1954"/>
        <end position="1968"/>
    </location>
</feature>
<keyword evidence="4 9" id="KW-0597">Phosphoprotein</keyword>
<feature type="compositionally biased region" description="Low complexity" evidence="11">
    <location>
        <begin position="1573"/>
        <end position="1583"/>
    </location>
</feature>
<keyword evidence="8" id="KW-0479">Metal-binding</keyword>
<feature type="region of interest" description="Disordered" evidence="11">
    <location>
        <begin position="1930"/>
        <end position="2004"/>
    </location>
</feature>
<feature type="compositionally biased region" description="Polar residues" evidence="11">
    <location>
        <begin position="1930"/>
        <end position="1940"/>
    </location>
</feature>
<feature type="region of interest" description="Disordered" evidence="11">
    <location>
        <begin position="738"/>
        <end position="790"/>
    </location>
</feature>
<dbReference type="Proteomes" id="UP000284706">
    <property type="component" value="Unassembled WGS sequence"/>
</dbReference>
<feature type="region of interest" description="Disordered" evidence="11">
    <location>
        <begin position="533"/>
        <end position="619"/>
    </location>
</feature>
<feature type="compositionally biased region" description="Basic and acidic residues" evidence="11">
    <location>
        <begin position="451"/>
        <end position="464"/>
    </location>
</feature>
<dbReference type="InterPro" id="IPR013087">
    <property type="entry name" value="Znf_C2H2_type"/>
</dbReference>
<keyword evidence="6" id="KW-0539">Nucleus</keyword>
<evidence type="ECO:0000256" key="4">
    <source>
        <dbReference type="ARBA" id="ARBA00022553"/>
    </source>
</evidence>
<keyword evidence="10" id="KW-0694">RNA-binding</keyword>
<feature type="region of interest" description="Disordered" evidence="11">
    <location>
        <begin position="1264"/>
        <end position="1344"/>
    </location>
</feature>
<evidence type="ECO:0000256" key="5">
    <source>
        <dbReference type="ARBA" id="ARBA00023012"/>
    </source>
</evidence>
<dbReference type="GO" id="GO:0003723">
    <property type="term" value="F:RNA binding"/>
    <property type="evidence" value="ECO:0007669"/>
    <property type="project" value="UniProtKB-UniRule"/>
</dbReference>
<dbReference type="InterPro" id="IPR012677">
    <property type="entry name" value="Nucleotide-bd_a/b_plait_sf"/>
</dbReference>
<dbReference type="EMBL" id="NHYE01005184">
    <property type="protein sequence ID" value="PPQ76218.1"/>
    <property type="molecule type" value="Genomic_DNA"/>
</dbReference>
<evidence type="ECO:0000256" key="2">
    <source>
        <dbReference type="ARBA" id="ARBA00005407"/>
    </source>
</evidence>
<feature type="region of interest" description="Disordered" evidence="11">
    <location>
        <begin position="1149"/>
        <end position="1188"/>
    </location>
</feature>
<feature type="compositionally biased region" description="Pro residues" evidence="11">
    <location>
        <begin position="316"/>
        <end position="325"/>
    </location>
</feature>
<feature type="domain" description="RRM" evidence="12">
    <location>
        <begin position="104"/>
        <end position="186"/>
    </location>
</feature>
<feature type="compositionally biased region" description="Low complexity" evidence="11">
    <location>
        <begin position="2450"/>
        <end position="2469"/>
    </location>
</feature>
<feature type="domain" description="Response regulatory" evidence="13">
    <location>
        <begin position="2213"/>
        <end position="2373"/>
    </location>
</feature>